<dbReference type="InterPro" id="IPR036291">
    <property type="entry name" value="NAD(P)-bd_dom_sf"/>
</dbReference>
<dbReference type="PANTHER" id="PTHR11695:SF648">
    <property type="entry name" value="ZINC-BINDING OXIDOREDUCTASE"/>
    <property type="match status" value="1"/>
</dbReference>
<dbReference type="InterPro" id="IPR013154">
    <property type="entry name" value="ADH-like_N"/>
</dbReference>
<dbReference type="GO" id="GO:0016491">
    <property type="term" value="F:oxidoreductase activity"/>
    <property type="evidence" value="ECO:0007669"/>
    <property type="project" value="InterPro"/>
</dbReference>
<reference evidence="2" key="1">
    <citation type="submission" date="2020-05" db="EMBL/GenBank/DDBJ databases">
        <authorList>
            <person name="Chiriac C."/>
            <person name="Salcher M."/>
            <person name="Ghai R."/>
            <person name="Kavagutti S V."/>
        </authorList>
    </citation>
    <scope>NUCLEOTIDE SEQUENCE</scope>
</reference>
<dbReference type="SMART" id="SM00829">
    <property type="entry name" value="PKS_ER"/>
    <property type="match status" value="1"/>
</dbReference>
<dbReference type="PANTHER" id="PTHR11695">
    <property type="entry name" value="ALCOHOL DEHYDROGENASE RELATED"/>
    <property type="match status" value="1"/>
</dbReference>
<gene>
    <name evidence="2" type="ORF">UFOPK2761_02526</name>
</gene>
<dbReference type="Gene3D" id="3.90.180.10">
    <property type="entry name" value="Medium-chain alcohol dehydrogenases, catalytic domain"/>
    <property type="match status" value="1"/>
</dbReference>
<feature type="domain" description="Enoyl reductase (ER)" evidence="1">
    <location>
        <begin position="10"/>
        <end position="324"/>
    </location>
</feature>
<dbReference type="SUPFAM" id="SSF51735">
    <property type="entry name" value="NAD(P)-binding Rossmann-fold domains"/>
    <property type="match status" value="1"/>
</dbReference>
<evidence type="ECO:0000259" key="1">
    <source>
        <dbReference type="SMART" id="SM00829"/>
    </source>
</evidence>
<dbReference type="InterPro" id="IPR011032">
    <property type="entry name" value="GroES-like_sf"/>
</dbReference>
<protein>
    <submittedName>
        <fullName evidence="2">Unannotated protein</fullName>
    </submittedName>
</protein>
<name>A0A6J6UKR8_9ZZZZ</name>
<organism evidence="2">
    <name type="scientific">freshwater metagenome</name>
    <dbReference type="NCBI Taxonomy" id="449393"/>
    <lineage>
        <taxon>unclassified sequences</taxon>
        <taxon>metagenomes</taxon>
        <taxon>ecological metagenomes</taxon>
    </lineage>
</organism>
<dbReference type="AlphaFoldDB" id="A0A6J6UKR8"/>
<dbReference type="Pfam" id="PF08240">
    <property type="entry name" value="ADH_N"/>
    <property type="match status" value="1"/>
</dbReference>
<dbReference type="Pfam" id="PF13602">
    <property type="entry name" value="ADH_zinc_N_2"/>
    <property type="match status" value="1"/>
</dbReference>
<proteinExistence type="predicted"/>
<dbReference type="SUPFAM" id="SSF50129">
    <property type="entry name" value="GroES-like"/>
    <property type="match status" value="1"/>
</dbReference>
<sequence length="331" mass="34471">MRAWVQDVYGSAEVMRLAEVPDPVPGAGEVLVRVAAVSVNAADWHLMRGEPRVARLDRTTFGRRAPKQPIRGRDVAGTVLAVGPDVQDWQVGDEVLGEHEGTMAELVAVPATCLARRPTGVGVVEAAALPLAATTAATCLDAGRVGEGTRLLVIGASGGVGTYAVQLAVARGAEVTGVCSTRNLDLVTSLGASAVLDHTRGEVERSSATYDVVLDLVGNRPLRVLRRLVARRGRLVLAGGGNPGEGGYLGPIGLFARGALLGRLMGVRVSVPVAKPDAARLTELVGMVERGGLRPVVERVYPFEEGGAALRHLEVDRARGKVVVAGSAQSE</sequence>
<dbReference type="CDD" id="cd08267">
    <property type="entry name" value="MDR1"/>
    <property type="match status" value="1"/>
</dbReference>
<dbReference type="InterPro" id="IPR050700">
    <property type="entry name" value="YIM1/Zinc_Alcohol_DH_Fams"/>
</dbReference>
<accession>A0A6J6UKR8</accession>
<evidence type="ECO:0000313" key="2">
    <source>
        <dbReference type="EMBL" id="CAB4759293.1"/>
    </source>
</evidence>
<dbReference type="InterPro" id="IPR020843">
    <property type="entry name" value="ER"/>
</dbReference>
<dbReference type="Gene3D" id="3.40.50.720">
    <property type="entry name" value="NAD(P)-binding Rossmann-like Domain"/>
    <property type="match status" value="1"/>
</dbReference>
<dbReference type="EMBL" id="CAEZYQ010000022">
    <property type="protein sequence ID" value="CAB4759293.1"/>
    <property type="molecule type" value="Genomic_DNA"/>
</dbReference>